<evidence type="ECO:0000313" key="2">
    <source>
        <dbReference type="EMBL" id="PWI34566.1"/>
    </source>
</evidence>
<accession>A0A2U3BCP9</accession>
<dbReference type="Proteomes" id="UP000245362">
    <property type="component" value="Unassembled WGS sequence"/>
</dbReference>
<proteinExistence type="predicted"/>
<dbReference type="EMBL" id="QFWT01000002">
    <property type="protein sequence ID" value="PWI34566.1"/>
    <property type="molecule type" value="Genomic_DNA"/>
</dbReference>
<protein>
    <recommendedName>
        <fullName evidence="4">YjbH domain-containing protein</fullName>
    </recommendedName>
</protein>
<reference evidence="2 3" key="1">
    <citation type="submission" date="2018-05" db="EMBL/GenBank/DDBJ databases">
        <title>Vibrio limimaris sp. nov., isolated from marine sediment.</title>
        <authorList>
            <person name="Li C.-M."/>
        </authorList>
    </citation>
    <scope>NUCLEOTIDE SEQUENCE [LARGE SCALE GENOMIC DNA]</scope>
    <source>
        <strain evidence="2 3">E4404</strain>
    </source>
</reference>
<evidence type="ECO:0008006" key="4">
    <source>
        <dbReference type="Google" id="ProtNLM"/>
    </source>
</evidence>
<organism evidence="2 3">
    <name type="scientific">Vibrio albus</name>
    <dbReference type="NCBI Taxonomy" id="2200953"/>
    <lineage>
        <taxon>Bacteria</taxon>
        <taxon>Pseudomonadati</taxon>
        <taxon>Pseudomonadota</taxon>
        <taxon>Gammaproteobacteria</taxon>
        <taxon>Vibrionales</taxon>
        <taxon>Vibrionaceae</taxon>
        <taxon>Vibrio</taxon>
    </lineage>
</organism>
<dbReference type="AlphaFoldDB" id="A0A2U3BCP9"/>
<dbReference type="Pfam" id="PF06082">
    <property type="entry name" value="YjbH"/>
    <property type="match status" value="1"/>
</dbReference>
<dbReference type="RefSeq" id="WP_109318901.1">
    <property type="nucleotide sequence ID" value="NZ_QFWT01000002.1"/>
</dbReference>
<feature type="chain" id="PRO_5015669367" description="YjbH domain-containing protein" evidence="1">
    <location>
        <begin position="36"/>
        <end position="763"/>
    </location>
</feature>
<dbReference type="InterPro" id="IPR010344">
    <property type="entry name" value="YbjH"/>
</dbReference>
<name>A0A2U3BCP9_9VIBR</name>
<dbReference type="OrthoDB" id="19542at2"/>
<keyword evidence="1" id="KW-0732">Signal</keyword>
<evidence type="ECO:0000256" key="1">
    <source>
        <dbReference type="SAM" id="SignalP"/>
    </source>
</evidence>
<gene>
    <name evidence="2" type="ORF">DI392_05525</name>
</gene>
<evidence type="ECO:0000313" key="3">
    <source>
        <dbReference type="Proteomes" id="UP000245362"/>
    </source>
</evidence>
<feature type="signal peptide" evidence="1">
    <location>
        <begin position="1"/>
        <end position="35"/>
    </location>
</feature>
<keyword evidence="3" id="KW-1185">Reference proteome</keyword>
<comment type="caution">
    <text evidence="2">The sequence shown here is derived from an EMBL/GenBank/DDBJ whole genome shotgun (WGS) entry which is preliminary data.</text>
</comment>
<sequence length="763" mass="85539">MSYQQTSESPLFKRSVIANAVLISLIGISSAPVTATSVQADNIDERAPYEDNAPFRPATLHPSQTDFGGIGLMQMPSGRMAAEGEFMLGGTFNDEYNHYTISLQLMPWLETTLRYTLVQDMMYSSNSSYSGDTEYTDKGIDFKVRFLEENNWMPETSIGIRDIGGTGLFDGEFIAATKRFGNLDLTLGLGWGYIGQSGNITNPLCSKNEKYCIRDTGPIDNVGTVKPDRWFKGNSAIFGGIEYQTPYQPLRLKLEYDGNDYSSDFPVTNGATDMPQHTPWNVGILYKMQKWADLRLSYERGDTLTFGVTINTNFNDITQVWRDEPEAEYAPKANSANPDWETVATQLGSNAGYNQAEILTNGENITVKGEQVKYRDDDTAQKRAALLLSQNRPDSVKTYTFVETSHDMEITSASYDADKFDQFANNGYLGAKLDDAKLSSDQIDRSSEQTIASNQEALDYGIEPYLSQSFGGPESFYFYSVGLNTKASYRLAQNLELTGSVTFNLADNYDKFNYVEDSPHISNFAVPRVRTLFRAYVHDNPVRMGRLQLTWMDQLSDDFYMQAYGGYLESMFAGVGGEVLYRPENSNWALGMDANLIAQRDPDSWFGVYTEEYNEFDGGCDGAYTVHCAARVLDKGQTGFITAYYMPQWSLLRNTLFKVGVGQFLGQDRGVRADFSKQFNSGMIAGVYASKSDLSADEFGEGSFTKGFYISIPFDILTVKPSTSRAKFDWQPLTRDGGQMLNRQYELFSVTDGRSPWYTRKVQ</sequence>